<organism evidence="1 2">
    <name type="scientific">Kribbella antibiotica</name>
    <dbReference type="NCBI Taxonomy" id="190195"/>
    <lineage>
        <taxon>Bacteria</taxon>
        <taxon>Bacillati</taxon>
        <taxon>Actinomycetota</taxon>
        <taxon>Actinomycetes</taxon>
        <taxon>Propionibacteriales</taxon>
        <taxon>Kribbellaceae</taxon>
        <taxon>Kribbella</taxon>
    </lineage>
</organism>
<evidence type="ECO:0000313" key="2">
    <source>
        <dbReference type="Proteomes" id="UP000295124"/>
    </source>
</evidence>
<gene>
    <name evidence="1" type="ORF">E1263_14030</name>
</gene>
<dbReference type="Proteomes" id="UP000295124">
    <property type="component" value="Unassembled WGS sequence"/>
</dbReference>
<name>A0A4R4ZPJ2_9ACTN</name>
<dbReference type="AlphaFoldDB" id="A0A4R4ZPJ2"/>
<protein>
    <submittedName>
        <fullName evidence="1">Transcriptional regulator</fullName>
    </submittedName>
</protein>
<sequence length="185" mass="20774">MSTPELLVLHAVRLLGFGDEAAIAARFELDPTLTHELLLDYQASGWVSWSEFAGLEGWSLTESGRAENERQLAVERPPVVKDVYEDFLPLNGRLQAACTNWQLRPTTTDLLAVNDHTDPVWDEQVVGELAAIGRELIPLVARLTAVLPRFAGYDTRFTQAKDVETAHRVWFELHEDLIATLGVRR</sequence>
<keyword evidence="2" id="KW-1185">Reference proteome</keyword>
<dbReference type="EMBL" id="SMKX01000032">
    <property type="protein sequence ID" value="TDD59739.1"/>
    <property type="molecule type" value="Genomic_DNA"/>
</dbReference>
<comment type="caution">
    <text evidence="1">The sequence shown here is derived from an EMBL/GenBank/DDBJ whole genome shotgun (WGS) entry which is preliminary data.</text>
</comment>
<proteinExistence type="predicted"/>
<dbReference type="RefSeq" id="WP_132167718.1">
    <property type="nucleotide sequence ID" value="NZ_SMKX01000032.1"/>
</dbReference>
<dbReference type="OrthoDB" id="3568381at2"/>
<accession>A0A4R4ZPJ2</accession>
<evidence type="ECO:0000313" key="1">
    <source>
        <dbReference type="EMBL" id="TDD59739.1"/>
    </source>
</evidence>
<reference evidence="1 2" key="1">
    <citation type="submission" date="2019-03" db="EMBL/GenBank/DDBJ databases">
        <title>Draft genome sequences of novel Actinobacteria.</title>
        <authorList>
            <person name="Sahin N."/>
            <person name="Ay H."/>
            <person name="Saygin H."/>
        </authorList>
    </citation>
    <scope>NUCLEOTIDE SEQUENCE [LARGE SCALE GENOMIC DNA]</scope>
    <source>
        <strain evidence="1 2">JCM 13523</strain>
    </source>
</reference>